<evidence type="ECO:0000256" key="2">
    <source>
        <dbReference type="SAM" id="MobiDB-lite"/>
    </source>
</evidence>
<evidence type="ECO:0000256" key="1">
    <source>
        <dbReference type="ARBA" id="ARBA00022737"/>
    </source>
</evidence>
<dbReference type="PANTHER" id="PTHR47936">
    <property type="entry name" value="PPR_LONG DOMAIN-CONTAINING PROTEIN"/>
    <property type="match status" value="1"/>
</dbReference>
<dbReference type="Gene3D" id="1.25.40.10">
    <property type="entry name" value="Tetratricopeptide repeat domain"/>
    <property type="match status" value="1"/>
</dbReference>
<dbReference type="KEGG" id="phet:94289601"/>
<dbReference type="Pfam" id="PF01535">
    <property type="entry name" value="PPR"/>
    <property type="match status" value="1"/>
</dbReference>
<dbReference type="AlphaFoldDB" id="A0A836HWF7"/>
<name>A0A836HWF7_9TRYP</name>
<accession>A0A836HWF7</accession>
<dbReference type="EMBL" id="JAFJZO010000028">
    <property type="protein sequence ID" value="KAG5500429.1"/>
    <property type="molecule type" value="Genomic_DNA"/>
</dbReference>
<gene>
    <name evidence="3" type="ORF">JKF63_03522</name>
</gene>
<sequence length="628" mass="70697">MDKKTALAQLRQCKFVYERGVERQDAERRAKLHRFLDQHKEASQWATSIAALEDAVRHGVMPNDGALCRAMYQCGQRGQLQAAKRVYVDLYRKIGRPRPLTAHVAFMSACADVGEFREAHRQFQALRDRDVVQHAKNASHRPVVNDDLTTEYLRAALRASLAQQPAGGDERATTVAGAAPIHVTRTQEPSSTVFAKNGLPSNCGAEAAHQAVHRGKHRHRAGDKDGKPPTDASTQGTESASTFLPWQVALEEFVALRKNTEVFRKSNELTPLLLEMAAQLACVGQQWQLCLSILRGAEAEQALIPPEAYDAAIRACYKAQRHTEVVRLMEQLIATRVPPDERSVRLALVASEEVSAEERAQKALSSSPSGIAAVGGGARGWSMALTLFQALVRNGFPLYQQSYEAPLRACVNAGRWKEAFQMLDVMRRDHRPVSAPMYAQALACRIEAATTWTEIRRLMNTSSLAEGHASVVVLYLAALRACMLLRDWKHFDELNREMRDRDIPETYDKMRLLIEAAHLREQYHSVLMRFARFENITQYERRRVVQDKLVRLYEEDFELPPALLEMVLEAFEKVKGHADPMVEAAYRAALRHKERRSGGQSLSGAHTAPEEWMYSQKAREARSSPEFQ</sequence>
<feature type="region of interest" description="Disordered" evidence="2">
    <location>
        <begin position="595"/>
        <end position="628"/>
    </location>
</feature>
<dbReference type="NCBIfam" id="TIGR00756">
    <property type="entry name" value="PPR"/>
    <property type="match status" value="1"/>
</dbReference>
<dbReference type="PANTHER" id="PTHR47936:SF1">
    <property type="entry name" value="PENTATRICOPEPTIDE REPEAT-CONTAINING PROTEIN GUN1, CHLOROPLASTIC"/>
    <property type="match status" value="1"/>
</dbReference>
<dbReference type="RefSeq" id="XP_067755763.1">
    <property type="nucleotide sequence ID" value="XM_067899524.1"/>
</dbReference>
<keyword evidence="4" id="KW-1185">Reference proteome</keyword>
<organism evidence="3 4">
    <name type="scientific">Porcisia hertigi</name>
    <dbReference type="NCBI Taxonomy" id="2761500"/>
    <lineage>
        <taxon>Eukaryota</taxon>
        <taxon>Discoba</taxon>
        <taxon>Euglenozoa</taxon>
        <taxon>Kinetoplastea</taxon>
        <taxon>Metakinetoplastina</taxon>
        <taxon>Trypanosomatida</taxon>
        <taxon>Trypanosomatidae</taxon>
        <taxon>Leishmaniinae</taxon>
        <taxon>Porcisia</taxon>
    </lineage>
</organism>
<reference evidence="3 4" key="1">
    <citation type="submission" date="2021-02" db="EMBL/GenBank/DDBJ databases">
        <title>Porcisia hertigi Genome sequencing and assembly.</title>
        <authorList>
            <person name="Almutairi H."/>
            <person name="Gatherer D."/>
        </authorList>
    </citation>
    <scope>NUCLEOTIDE SEQUENCE [LARGE SCALE GENOMIC DNA]</scope>
    <source>
        <strain evidence="3 4">C119</strain>
    </source>
</reference>
<feature type="compositionally biased region" description="Basic residues" evidence="2">
    <location>
        <begin position="211"/>
        <end position="221"/>
    </location>
</feature>
<evidence type="ECO:0000313" key="4">
    <source>
        <dbReference type="Proteomes" id="UP000674318"/>
    </source>
</evidence>
<proteinExistence type="predicted"/>
<evidence type="ECO:0000313" key="3">
    <source>
        <dbReference type="EMBL" id="KAG5500429.1"/>
    </source>
</evidence>
<keyword evidence="1" id="KW-0677">Repeat</keyword>
<protein>
    <submittedName>
        <fullName evidence="3">Uncharacterized protein</fullName>
    </submittedName>
</protein>
<feature type="compositionally biased region" description="Basic and acidic residues" evidence="2">
    <location>
        <begin position="617"/>
        <end position="628"/>
    </location>
</feature>
<dbReference type="InterPro" id="IPR011990">
    <property type="entry name" value="TPR-like_helical_dom_sf"/>
</dbReference>
<comment type="caution">
    <text evidence="3">The sequence shown here is derived from an EMBL/GenBank/DDBJ whole genome shotgun (WGS) entry which is preliminary data.</text>
</comment>
<feature type="region of interest" description="Disordered" evidence="2">
    <location>
        <begin position="206"/>
        <end position="239"/>
    </location>
</feature>
<dbReference type="GeneID" id="94289601"/>
<dbReference type="OrthoDB" id="185373at2759"/>
<dbReference type="InterPro" id="IPR002885">
    <property type="entry name" value="PPR_rpt"/>
</dbReference>
<dbReference type="Proteomes" id="UP000674318">
    <property type="component" value="Chromosome 28"/>
</dbReference>